<evidence type="ECO:0000313" key="2">
    <source>
        <dbReference type="Proteomes" id="UP000468766"/>
    </source>
</evidence>
<protein>
    <submittedName>
        <fullName evidence="1">Class I SAM-dependent methyltransferase</fullName>
    </submittedName>
</protein>
<dbReference type="InterPro" id="IPR029063">
    <property type="entry name" value="SAM-dependent_MTases_sf"/>
</dbReference>
<dbReference type="Proteomes" id="UP000468766">
    <property type="component" value="Unassembled WGS sequence"/>
</dbReference>
<gene>
    <name evidence="1" type="ORF">F9B85_06635</name>
</gene>
<dbReference type="Pfam" id="PF13489">
    <property type="entry name" value="Methyltransf_23"/>
    <property type="match status" value="1"/>
</dbReference>
<dbReference type="GO" id="GO:0032259">
    <property type="term" value="P:methylation"/>
    <property type="evidence" value="ECO:0007669"/>
    <property type="project" value="UniProtKB-KW"/>
</dbReference>
<dbReference type="AlphaFoldDB" id="A0A6I0F3D1"/>
<dbReference type="OrthoDB" id="9791837at2"/>
<comment type="caution">
    <text evidence="1">The sequence shown here is derived from an EMBL/GenBank/DDBJ whole genome shotgun (WGS) entry which is preliminary data.</text>
</comment>
<dbReference type="PANTHER" id="PTHR43861">
    <property type="entry name" value="TRANS-ACONITATE 2-METHYLTRANSFERASE-RELATED"/>
    <property type="match status" value="1"/>
</dbReference>
<dbReference type="SUPFAM" id="SSF53335">
    <property type="entry name" value="S-adenosyl-L-methionine-dependent methyltransferases"/>
    <property type="match status" value="1"/>
</dbReference>
<dbReference type="GO" id="GO:0008168">
    <property type="term" value="F:methyltransferase activity"/>
    <property type="evidence" value="ECO:0007669"/>
    <property type="project" value="UniProtKB-KW"/>
</dbReference>
<dbReference type="EMBL" id="WBXO01000004">
    <property type="protein sequence ID" value="KAB2952941.1"/>
    <property type="molecule type" value="Genomic_DNA"/>
</dbReference>
<dbReference type="Gene3D" id="3.40.50.150">
    <property type="entry name" value="Vaccinia Virus protein VP39"/>
    <property type="match status" value="1"/>
</dbReference>
<dbReference type="CDD" id="cd02440">
    <property type="entry name" value="AdoMet_MTases"/>
    <property type="match status" value="1"/>
</dbReference>
<keyword evidence="2" id="KW-1185">Reference proteome</keyword>
<sequence>MEKYLEKNFEYWQRGYFADNVESFVFRPYGRILKQQFSIDGSKQEKLLDFGCGQGAALSFFYSKGFDVYGVDISTVDIEQCRKRMPEIHNHFVVIDPKPNDSDVFFEGNYDVIIAIQSLYYYNNKDLQTRLTSLYKQLKKGGIIYATMMGTQCWYYNHSVEY</sequence>
<evidence type="ECO:0000313" key="1">
    <source>
        <dbReference type="EMBL" id="KAB2952941.1"/>
    </source>
</evidence>
<dbReference type="PANTHER" id="PTHR43861:SF1">
    <property type="entry name" value="TRANS-ACONITATE 2-METHYLTRANSFERASE"/>
    <property type="match status" value="1"/>
</dbReference>
<dbReference type="RefSeq" id="WP_151619600.1">
    <property type="nucleotide sequence ID" value="NZ_WBXO01000004.1"/>
</dbReference>
<proteinExistence type="predicted"/>
<keyword evidence="1" id="KW-0489">Methyltransferase</keyword>
<organism evidence="1 2">
    <name type="scientific">Heliorestis acidaminivorans</name>
    <dbReference type="NCBI Taxonomy" id="553427"/>
    <lineage>
        <taxon>Bacteria</taxon>
        <taxon>Bacillati</taxon>
        <taxon>Bacillota</taxon>
        <taxon>Clostridia</taxon>
        <taxon>Eubacteriales</taxon>
        <taxon>Heliobacteriaceae</taxon>
        <taxon>Heliorestis</taxon>
    </lineage>
</organism>
<reference evidence="1 2" key="1">
    <citation type="submission" date="2019-10" db="EMBL/GenBank/DDBJ databases">
        <title>Whole-genome sequence of the extremophile Heliorestis acidaminivorans DSM 24790.</title>
        <authorList>
            <person name="Kyndt J.A."/>
            <person name="Meyer T.E."/>
        </authorList>
    </citation>
    <scope>NUCLEOTIDE SEQUENCE [LARGE SCALE GENOMIC DNA]</scope>
    <source>
        <strain evidence="1 2">DSM 24790</strain>
    </source>
</reference>
<accession>A0A6I0F3D1</accession>
<keyword evidence="1" id="KW-0808">Transferase</keyword>
<name>A0A6I0F3D1_9FIRM</name>